<sequence length="102" mass="11133">MHQSSFAISARSTKSSRSCSHNTSVRPLAEPNTLIVTASRADRNSHGCSHSADWTFFGRAAARALAGSHGRRTGFQSMPTSFMVCPSRNRIEFARCDVTSTR</sequence>
<proteinExistence type="predicted"/>
<dbReference type="EMBL" id="VMNK01000030">
    <property type="protein sequence ID" value="TVO50562.1"/>
    <property type="molecule type" value="Genomic_DNA"/>
</dbReference>
<reference evidence="2 3" key="1">
    <citation type="submission" date="2019-07" db="EMBL/GenBank/DDBJ databases">
        <title>The pathways for chlorine oxyanion respiration interact through the shared metabolite chlorate.</title>
        <authorList>
            <person name="Barnum T.P."/>
            <person name="Cheng Y."/>
            <person name="Hill K.A."/>
            <person name="Lucas L.N."/>
            <person name="Carlson H.K."/>
            <person name="Coates J.D."/>
        </authorList>
    </citation>
    <scope>NUCLEOTIDE SEQUENCE [LARGE SCALE GENOMIC DNA]</scope>
    <source>
        <strain evidence="2 3">SFB-3</strain>
    </source>
</reference>
<organism evidence="2 3">
    <name type="scientific">Denitromonas halophila</name>
    <dbReference type="NCBI Taxonomy" id="1629404"/>
    <lineage>
        <taxon>Bacteria</taxon>
        <taxon>Pseudomonadati</taxon>
        <taxon>Pseudomonadota</taxon>
        <taxon>Betaproteobacteria</taxon>
        <taxon>Rhodocyclales</taxon>
        <taxon>Zoogloeaceae</taxon>
        <taxon>Denitromonas</taxon>
    </lineage>
</organism>
<evidence type="ECO:0000313" key="3">
    <source>
        <dbReference type="Proteomes" id="UP000319502"/>
    </source>
</evidence>
<evidence type="ECO:0000256" key="1">
    <source>
        <dbReference type="SAM" id="MobiDB-lite"/>
    </source>
</evidence>
<keyword evidence="3" id="KW-1185">Reference proteome</keyword>
<evidence type="ECO:0000313" key="2">
    <source>
        <dbReference type="EMBL" id="TVO50562.1"/>
    </source>
</evidence>
<protein>
    <submittedName>
        <fullName evidence="2">Uncharacterized protein</fullName>
    </submittedName>
</protein>
<dbReference type="OrthoDB" id="345222at2"/>
<comment type="caution">
    <text evidence="2">The sequence shown here is derived from an EMBL/GenBank/DDBJ whole genome shotgun (WGS) entry which is preliminary data.</text>
</comment>
<accession>A0A557QCB5</accession>
<feature type="region of interest" description="Disordered" evidence="1">
    <location>
        <begin position="1"/>
        <end position="33"/>
    </location>
</feature>
<name>A0A557QCB5_9RHOO</name>
<dbReference type="AlphaFoldDB" id="A0A557QCB5"/>
<dbReference type="Proteomes" id="UP000319502">
    <property type="component" value="Unassembled WGS sequence"/>
</dbReference>
<gene>
    <name evidence="2" type="ORF">FHP91_20915</name>
</gene>
<feature type="compositionally biased region" description="Low complexity" evidence="1">
    <location>
        <begin position="9"/>
        <end position="24"/>
    </location>
</feature>